<feature type="compositionally biased region" description="Low complexity" evidence="1">
    <location>
        <begin position="127"/>
        <end position="136"/>
    </location>
</feature>
<evidence type="ECO:0000256" key="2">
    <source>
        <dbReference type="SAM" id="Phobius"/>
    </source>
</evidence>
<keyword evidence="2" id="KW-1133">Transmembrane helix</keyword>
<proteinExistence type="predicted"/>
<feature type="region of interest" description="Disordered" evidence="1">
    <location>
        <begin position="224"/>
        <end position="347"/>
    </location>
</feature>
<evidence type="ECO:0008006" key="5">
    <source>
        <dbReference type="Google" id="ProtNLM"/>
    </source>
</evidence>
<evidence type="ECO:0000313" key="3">
    <source>
        <dbReference type="EMBL" id="MDJ1136125.1"/>
    </source>
</evidence>
<gene>
    <name evidence="3" type="ORF">NMN56_030095</name>
</gene>
<name>A0ABT7A464_9ACTN</name>
<accession>A0ABT7A464</accession>
<evidence type="ECO:0000256" key="1">
    <source>
        <dbReference type="SAM" id="MobiDB-lite"/>
    </source>
</evidence>
<keyword evidence="2" id="KW-0472">Membrane</keyword>
<dbReference type="RefSeq" id="WP_274046011.1">
    <property type="nucleotide sequence ID" value="NZ_JANCPR020000036.1"/>
</dbReference>
<keyword evidence="4" id="KW-1185">Reference proteome</keyword>
<dbReference type="Proteomes" id="UP001214441">
    <property type="component" value="Unassembled WGS sequence"/>
</dbReference>
<sequence length="347" mass="33758">MTAAYGVSEGAAPVYGAEDATTAVPAVAGTPAYLAPGAEDATTAFPAVSAVSAFPGHGAEDATTAYPAATTAHSAYPAATAPHSAHPAATTAYPAATAAEGTAASYGEGVDETVALNNRALRKDASRGAPRGASRGVAGGAANGAAGSGQGGRVTHDVTVQLPTALTGAPSRGDEPEPVFVDSSGGRRRLLRKFGWLLGVASLGYAVVLGISLAGGDAGAPDVLIPGPEKKASDKVDPSPSKSRSSAPEVVADPTPDPSTPPTDVSSDAPAAEGTGGGAETGRTPVTRNPVNPPKNRTTKPPPKTTPNSPKPPKTEDPPPDPDPGTDPGGPGDPDPGETGAAVGGVG</sequence>
<feature type="transmembrane region" description="Helical" evidence="2">
    <location>
        <begin position="194"/>
        <end position="215"/>
    </location>
</feature>
<feature type="region of interest" description="Disordered" evidence="1">
    <location>
        <begin position="122"/>
        <end position="154"/>
    </location>
</feature>
<reference evidence="3 4" key="1">
    <citation type="submission" date="2023-05" db="EMBL/GenBank/DDBJ databases">
        <title>Streptantibioticus silvisoli sp. nov., acidotolerant actinomycetes 1 from pine litter.</title>
        <authorList>
            <person name="Swiecimska M."/>
            <person name="Golinska P."/>
            <person name="Sangal V."/>
            <person name="Wachnowicz B."/>
            <person name="Goodfellow M."/>
        </authorList>
    </citation>
    <scope>NUCLEOTIDE SEQUENCE [LARGE SCALE GENOMIC DNA]</scope>
    <source>
        <strain evidence="3 4">DSM 42109</strain>
    </source>
</reference>
<keyword evidence="2" id="KW-0812">Transmembrane</keyword>
<feature type="compositionally biased region" description="Low complexity" evidence="1">
    <location>
        <begin position="262"/>
        <end position="273"/>
    </location>
</feature>
<protein>
    <recommendedName>
        <fullName evidence="5">Translation initiation factor IF-2</fullName>
    </recommendedName>
</protein>
<comment type="caution">
    <text evidence="3">The sequence shown here is derived from an EMBL/GenBank/DDBJ whole genome shotgun (WGS) entry which is preliminary data.</text>
</comment>
<evidence type="ECO:0000313" key="4">
    <source>
        <dbReference type="Proteomes" id="UP001214441"/>
    </source>
</evidence>
<feature type="compositionally biased region" description="Pro residues" evidence="1">
    <location>
        <begin position="300"/>
        <end position="312"/>
    </location>
</feature>
<organism evidence="3 4">
    <name type="scientific">Streptomyces iconiensis</name>
    <dbReference type="NCBI Taxonomy" id="1384038"/>
    <lineage>
        <taxon>Bacteria</taxon>
        <taxon>Bacillati</taxon>
        <taxon>Actinomycetota</taxon>
        <taxon>Actinomycetes</taxon>
        <taxon>Kitasatosporales</taxon>
        <taxon>Streptomycetaceae</taxon>
        <taxon>Streptomyces</taxon>
    </lineage>
</organism>
<feature type="compositionally biased region" description="Gly residues" evidence="1">
    <location>
        <begin position="137"/>
        <end position="152"/>
    </location>
</feature>
<feature type="compositionally biased region" description="Basic and acidic residues" evidence="1">
    <location>
        <begin position="228"/>
        <end position="237"/>
    </location>
</feature>
<feature type="compositionally biased region" description="Low complexity" evidence="1">
    <location>
        <begin position="281"/>
        <end position="296"/>
    </location>
</feature>
<dbReference type="EMBL" id="JANCPR020000036">
    <property type="protein sequence ID" value="MDJ1136125.1"/>
    <property type="molecule type" value="Genomic_DNA"/>
</dbReference>